<proteinExistence type="predicted"/>
<feature type="transmembrane region" description="Helical" evidence="1">
    <location>
        <begin position="66"/>
        <end position="83"/>
    </location>
</feature>
<evidence type="ECO:0000313" key="5">
    <source>
        <dbReference type="Proteomes" id="UP000585579"/>
    </source>
</evidence>
<evidence type="ECO:0000313" key="3">
    <source>
        <dbReference type="EMBL" id="NLK32461.1"/>
    </source>
</evidence>
<keyword evidence="1" id="KW-1133">Transmembrane helix</keyword>
<reference evidence="2" key="2">
    <citation type="submission" date="2018-10" db="EMBL/GenBank/DDBJ databases">
        <authorList>
            <person name="Fischer M.A."/>
            <person name="Kern T."/>
            <person name="Deppenmeier U."/>
            <person name="Schmitz R.A."/>
            <person name="Rother M."/>
        </authorList>
    </citation>
    <scope>NUCLEOTIDE SEQUENCE</scope>
    <source>
        <strain evidence="2">E03.2</strain>
    </source>
</reference>
<name>A0A660HPS0_9EURY</name>
<dbReference type="KEGG" id="mfz:AOB57_002760"/>
<accession>A0A660HPS0</accession>
<dbReference type="Proteomes" id="UP000585579">
    <property type="component" value="Unassembled WGS sequence"/>
</dbReference>
<dbReference type="Pfam" id="PF04307">
    <property type="entry name" value="YdjM"/>
    <property type="match status" value="1"/>
</dbReference>
<dbReference type="RefSeq" id="WP_082384187.1">
    <property type="nucleotide sequence ID" value="NZ_CP032683.1"/>
</dbReference>
<dbReference type="GeneID" id="53687011"/>
<dbReference type="OrthoDB" id="137427at2157"/>
<reference evidence="3 5" key="3">
    <citation type="journal article" date="2020" name="Biotechnol. Biofuels">
        <title>New insights from the biogas microbiome by comprehensive genome-resolved metagenomics of nearly 1600 species originating from multiple anaerobic digesters.</title>
        <authorList>
            <person name="Campanaro S."/>
            <person name="Treu L."/>
            <person name="Rodriguez-R L.M."/>
            <person name="Kovalovszki A."/>
            <person name="Ziels R.M."/>
            <person name="Maus I."/>
            <person name="Zhu X."/>
            <person name="Kougias P.G."/>
            <person name="Basile A."/>
            <person name="Luo G."/>
            <person name="Schluter A."/>
            <person name="Konstantinidis K.T."/>
            <person name="Angelidaki I."/>
        </authorList>
    </citation>
    <scope>NUCLEOTIDE SEQUENCE [LARGE SCALE GENOMIC DNA]</scope>
    <source>
        <strain evidence="3">AS22ysBPME_46</strain>
    </source>
</reference>
<protein>
    <submittedName>
        <fullName evidence="2">Uncharacterized protein</fullName>
    </submittedName>
</protein>
<organism evidence="2 4">
    <name type="scientific">Methanosarcina flavescens</name>
    <dbReference type="NCBI Taxonomy" id="1715806"/>
    <lineage>
        <taxon>Archaea</taxon>
        <taxon>Methanobacteriati</taxon>
        <taxon>Methanobacteriota</taxon>
        <taxon>Stenosarchaea group</taxon>
        <taxon>Methanomicrobia</taxon>
        <taxon>Methanosarcinales</taxon>
        <taxon>Methanosarcinaceae</taxon>
        <taxon>Methanosarcina</taxon>
    </lineage>
</organism>
<dbReference type="AlphaFoldDB" id="A0A660HPS0"/>
<feature type="transmembrane region" description="Helical" evidence="1">
    <location>
        <begin position="6"/>
        <end position="23"/>
    </location>
</feature>
<dbReference type="Proteomes" id="UP000053087">
    <property type="component" value="Chromosome"/>
</dbReference>
<dbReference type="InterPro" id="IPR007404">
    <property type="entry name" value="YdjM-like"/>
</dbReference>
<dbReference type="EMBL" id="JAAYQL010000035">
    <property type="protein sequence ID" value="NLK32461.1"/>
    <property type="molecule type" value="Genomic_DNA"/>
</dbReference>
<evidence type="ECO:0000313" key="2">
    <source>
        <dbReference type="EMBL" id="AYK14258.1"/>
    </source>
</evidence>
<keyword evidence="1" id="KW-0472">Membrane</keyword>
<sequence>MLGKDHVSITLGTIFPFTIPLIFSEYSQPMYGFCVLIAAIIGSLAPDADSDGKSKLYYNFKIIYDIMVPLHKLIVFSFSFFNLKEKMNLEHIVEEQHRGVMHSPMGVFISSFVLTLLAITVGYLIFREINATLIGFLFLGLIFG</sequence>
<keyword evidence="4" id="KW-1185">Reference proteome</keyword>
<reference evidence="2 4" key="1">
    <citation type="journal article" date="2016" name="Int. J. Syst. Evol. Microbiol.">
        <title>Methanosarcina flavescens sp. nov., a methanogenic archaeon isolated from a full-scale anaerobic digester.</title>
        <authorList>
            <person name="Kern T."/>
            <person name="Fischer M.A."/>
            <person name="Deppenmeier U."/>
            <person name="Schmitz R.A."/>
            <person name="Rother M."/>
        </authorList>
    </citation>
    <scope>NUCLEOTIDE SEQUENCE [LARGE SCALE GENOMIC DNA]</scope>
    <source>
        <strain evidence="2 4">E03.2</strain>
    </source>
</reference>
<dbReference type="EMBL" id="CP032683">
    <property type="protein sequence ID" value="AYK14258.1"/>
    <property type="molecule type" value="Genomic_DNA"/>
</dbReference>
<feature type="transmembrane region" description="Helical" evidence="1">
    <location>
        <begin position="104"/>
        <end position="126"/>
    </location>
</feature>
<keyword evidence="1" id="KW-0812">Transmembrane</keyword>
<evidence type="ECO:0000256" key="1">
    <source>
        <dbReference type="SAM" id="Phobius"/>
    </source>
</evidence>
<feature type="transmembrane region" description="Helical" evidence="1">
    <location>
        <begin position="30"/>
        <end position="46"/>
    </location>
</feature>
<evidence type="ECO:0000313" key="4">
    <source>
        <dbReference type="Proteomes" id="UP000053087"/>
    </source>
</evidence>
<gene>
    <name evidence="2" type="ORF">AOB57_002760</name>
    <name evidence="3" type="ORF">GX302_06395</name>
</gene>